<name>A7GZ37_CAMC5</name>
<dbReference type="KEGG" id="ccv:CCV52592_0301"/>
<dbReference type="RefSeq" id="WP_011992426.1">
    <property type="nucleotide sequence ID" value="NC_009715.2"/>
</dbReference>
<accession>A7GZ37</accession>
<keyword evidence="3" id="KW-1185">Reference proteome</keyword>
<evidence type="ECO:0000313" key="3">
    <source>
        <dbReference type="Proteomes" id="UP000006380"/>
    </source>
</evidence>
<evidence type="ECO:0000259" key="1">
    <source>
        <dbReference type="Pfam" id="PF03848"/>
    </source>
</evidence>
<dbReference type="OrthoDB" id="9789123at2"/>
<dbReference type="Proteomes" id="UP000006380">
    <property type="component" value="Chromosome"/>
</dbReference>
<proteinExistence type="predicted"/>
<keyword evidence="2" id="KW-0489">Methyltransferase</keyword>
<dbReference type="EMBL" id="CP000767">
    <property type="protein sequence ID" value="EAU00047.1"/>
    <property type="molecule type" value="Genomic_DNA"/>
</dbReference>
<dbReference type="InterPro" id="IPR029063">
    <property type="entry name" value="SAM-dependent_MTases_sf"/>
</dbReference>
<dbReference type="SUPFAM" id="SSF53335">
    <property type="entry name" value="S-adenosyl-L-methionine-dependent methyltransferases"/>
    <property type="match status" value="1"/>
</dbReference>
<dbReference type="STRING" id="360105.CCV52592_0301"/>
<dbReference type="GO" id="GO:0008168">
    <property type="term" value="F:methyltransferase activity"/>
    <property type="evidence" value="ECO:0007669"/>
    <property type="project" value="UniProtKB-KW"/>
</dbReference>
<keyword evidence="2" id="KW-0808">Transferase</keyword>
<dbReference type="Gene3D" id="3.40.50.150">
    <property type="entry name" value="Vaccinia Virus protein VP39"/>
    <property type="match status" value="1"/>
</dbReference>
<dbReference type="HOGENOM" id="CLU_1248736_0_0_7"/>
<reference evidence="2" key="1">
    <citation type="submission" date="2016-07" db="EMBL/GenBank/DDBJ databases">
        <title>Comparative genomics of the Campylobacter concisus group.</title>
        <authorList>
            <person name="Miller W.G."/>
            <person name="Yee E."/>
            <person name="Chapman M.H."/>
            <person name="Huynh S."/>
            <person name="Bono J.L."/>
            <person name="On S.L.W."/>
            <person name="StLeger J."/>
            <person name="Foster G."/>
            <person name="Parker C.T."/>
        </authorList>
    </citation>
    <scope>NUCLEOTIDE SEQUENCE</scope>
    <source>
        <strain evidence="2">525.92</strain>
    </source>
</reference>
<protein>
    <submittedName>
        <fullName evidence="2">Methyltransferase</fullName>
    </submittedName>
</protein>
<gene>
    <name evidence="2" type="ORF">CCV52592_0301</name>
</gene>
<dbReference type="AlphaFoldDB" id="A7GZ37"/>
<organism evidence="2 3">
    <name type="scientific">Campylobacter curvus (strain 525.92)</name>
    <dbReference type="NCBI Taxonomy" id="360105"/>
    <lineage>
        <taxon>Bacteria</taxon>
        <taxon>Pseudomonadati</taxon>
        <taxon>Campylobacterota</taxon>
        <taxon>Epsilonproteobacteria</taxon>
        <taxon>Campylobacterales</taxon>
        <taxon>Campylobacteraceae</taxon>
        <taxon>Campylobacter</taxon>
    </lineage>
</organism>
<dbReference type="Pfam" id="PF03848">
    <property type="entry name" value="TehB"/>
    <property type="match status" value="1"/>
</dbReference>
<sequence>MFKSIKRIIRNQMTPSIGKENEFDQSVYDHEQFKHRDYNIYEKYAMVIFDIFKPLDFIDIGCANGFIPNFLQSKGVDAYGIEGADAAFDFMPNDIKSKVYKLDLRYSWDDIFYKDIKKKFEVVNFTEVAEHLKPEYEDIMINNIKMLVGKFLVMSWSDQWCPFKGTEKQEHFNPRSKKYVLNKMSSFGFEYQKPLSDKFNNIIYRLEVYEHWKNSILIFKL</sequence>
<evidence type="ECO:0000313" key="2">
    <source>
        <dbReference type="EMBL" id="EAU00047.1"/>
    </source>
</evidence>
<feature type="domain" description="Tellurite resistance methyltransferase TehB-like" evidence="1">
    <location>
        <begin position="30"/>
        <end position="146"/>
    </location>
</feature>
<dbReference type="InterPro" id="IPR015985">
    <property type="entry name" value="TehB-like_dom"/>
</dbReference>
<dbReference type="GO" id="GO:0032259">
    <property type="term" value="P:methylation"/>
    <property type="evidence" value="ECO:0007669"/>
    <property type="project" value="UniProtKB-KW"/>
</dbReference>